<reference evidence="2 3" key="2">
    <citation type="submission" date="2015-05" db="EMBL/GenBank/DDBJ databases">
        <authorList>
            <person name="Morales-Cruz A."/>
            <person name="Amrine K.C."/>
            <person name="Cantu D."/>
        </authorList>
    </citation>
    <scope>NUCLEOTIDE SEQUENCE [LARGE SCALE GENOMIC DNA]</scope>
    <source>
        <strain evidence="2">UCRPC4</strain>
    </source>
</reference>
<sequence>MGLITKAVGGVIGLTSETIAYRKERRQGQQQSQQAVEPEIGQSSTSRGGSSLAPPEYEHPDEKKSYNYRKSPSDLESDSDSEPDDIDNDSDEWAYDNAAAELEKNGIVPPSYEESQAEEQQQPMTSVDDAVDSFRLKYRAAFQVHRNEEVPLPCPVILPQRRPKDKKRGFASPVFDVFNVAAMIAGSVPSPIAMGVSIGVQIIANTGKEVQTRYRTNTYLNKINETLFMPHGLYCLVMTYKPSSASEAIVPIDITSTITKALTTPDSKFKSALHNIRASSGITTGDLALPESAPLTYPALDTAALASSTLSLSETQTLPPQTQSKLKTSQKFLADYLDRRSQATFAASNPSSRLAHAPAKNFSSRYADPTHPVYNGGLINFLSGGALATSRDRISRFAERDERKFQRKMRKEDRRAQRRGYTLNAHQREDIADAVRQSIEERRRNRSAGAGAGTRGKKGLVKRVMGKDVLYLMICNLPTEKEMDIAREQIQRLKRLKGRGEMTRATGRALLSGRVGSGD</sequence>
<comment type="caution">
    <text evidence="2">The sequence shown here is derived from an EMBL/GenBank/DDBJ whole genome shotgun (WGS) entry which is preliminary data.</text>
</comment>
<protein>
    <submittedName>
        <fullName evidence="2">Uncharacterized protein</fullName>
    </submittedName>
</protein>
<accession>A0A0G2GJA2</accession>
<dbReference type="InterPro" id="IPR053221">
    <property type="entry name" value="Burnettramic_acid_biosynth"/>
</dbReference>
<gene>
    <name evidence="2" type="ORF">UCRPC4_g05740</name>
</gene>
<dbReference type="AlphaFoldDB" id="A0A0G2GJA2"/>
<proteinExistence type="predicted"/>
<dbReference type="OrthoDB" id="3433125at2759"/>
<dbReference type="EMBL" id="LCWF01000150">
    <property type="protein sequence ID" value="KKY17015.1"/>
    <property type="molecule type" value="Genomic_DNA"/>
</dbReference>
<dbReference type="Proteomes" id="UP000053317">
    <property type="component" value="Unassembled WGS sequence"/>
</dbReference>
<feature type="compositionally biased region" description="Basic and acidic residues" evidence="1">
    <location>
        <begin position="56"/>
        <end position="65"/>
    </location>
</feature>
<evidence type="ECO:0000256" key="1">
    <source>
        <dbReference type="SAM" id="MobiDB-lite"/>
    </source>
</evidence>
<dbReference type="PANTHER" id="PTHR38887:SF1">
    <property type="entry name" value="RAS MODIFICATION PROTEIN ERF4"/>
    <property type="match status" value="1"/>
</dbReference>
<dbReference type="PANTHER" id="PTHR38887">
    <property type="entry name" value="CHROMOSOME 21, WHOLE GENOME SHOTGUN SEQUENCE"/>
    <property type="match status" value="1"/>
</dbReference>
<feature type="compositionally biased region" description="Acidic residues" evidence="1">
    <location>
        <begin position="75"/>
        <end position="91"/>
    </location>
</feature>
<evidence type="ECO:0000313" key="2">
    <source>
        <dbReference type="EMBL" id="KKY17015.1"/>
    </source>
</evidence>
<evidence type="ECO:0000313" key="3">
    <source>
        <dbReference type="Proteomes" id="UP000053317"/>
    </source>
</evidence>
<reference evidence="2 3" key="1">
    <citation type="submission" date="2015-05" db="EMBL/GenBank/DDBJ databases">
        <title>Distinctive expansion of gene families associated with plant cell wall degradation and secondary metabolism in the genomes of grapevine trunk pathogens.</title>
        <authorList>
            <person name="Lawrence D.P."/>
            <person name="Travadon R."/>
            <person name="Rolshausen P.E."/>
            <person name="Baumgartner K."/>
        </authorList>
    </citation>
    <scope>NUCLEOTIDE SEQUENCE [LARGE SCALE GENOMIC DNA]</scope>
    <source>
        <strain evidence="2">UCRPC4</strain>
    </source>
</reference>
<organism evidence="2 3">
    <name type="scientific">Phaeomoniella chlamydospora</name>
    <name type="common">Phaeoacremonium chlamydosporum</name>
    <dbReference type="NCBI Taxonomy" id="158046"/>
    <lineage>
        <taxon>Eukaryota</taxon>
        <taxon>Fungi</taxon>
        <taxon>Dikarya</taxon>
        <taxon>Ascomycota</taxon>
        <taxon>Pezizomycotina</taxon>
        <taxon>Eurotiomycetes</taxon>
        <taxon>Chaetothyriomycetidae</taxon>
        <taxon>Phaeomoniellales</taxon>
        <taxon>Phaeomoniellaceae</taxon>
        <taxon>Phaeomoniella</taxon>
    </lineage>
</organism>
<name>A0A0G2GJA2_PHACM</name>
<feature type="region of interest" description="Disordered" evidence="1">
    <location>
        <begin position="23"/>
        <end position="91"/>
    </location>
</feature>
<keyword evidence="3" id="KW-1185">Reference proteome</keyword>